<name>A0A6J5PUY4_9CAUD</name>
<dbReference type="EMBL" id="LR797195">
    <property type="protein sequence ID" value="CAB4193873.1"/>
    <property type="molecule type" value="Genomic_DNA"/>
</dbReference>
<proteinExistence type="predicted"/>
<evidence type="ECO:0000313" key="3">
    <source>
        <dbReference type="EMBL" id="CAB4193873.1"/>
    </source>
</evidence>
<dbReference type="EMBL" id="LR796916">
    <property type="protein sequence ID" value="CAB4175613.1"/>
    <property type="molecule type" value="Genomic_DNA"/>
</dbReference>
<accession>A0A6J5PUY4</accession>
<reference evidence="2" key="1">
    <citation type="submission" date="2020-05" db="EMBL/GenBank/DDBJ databases">
        <authorList>
            <person name="Chiriac C."/>
            <person name="Salcher M."/>
            <person name="Ghai R."/>
            <person name="Kavagutti S V."/>
        </authorList>
    </citation>
    <scope>NUCLEOTIDE SEQUENCE</scope>
</reference>
<protein>
    <submittedName>
        <fullName evidence="2">Uncharacterized protein</fullName>
    </submittedName>
</protein>
<feature type="compositionally biased region" description="Acidic residues" evidence="1">
    <location>
        <begin position="1"/>
        <end position="11"/>
    </location>
</feature>
<evidence type="ECO:0000313" key="2">
    <source>
        <dbReference type="EMBL" id="CAB4175613.1"/>
    </source>
</evidence>
<evidence type="ECO:0000256" key="1">
    <source>
        <dbReference type="SAM" id="MobiDB-lite"/>
    </source>
</evidence>
<sequence>MNQDEFIEDAENTTQSNPAREDKIFNNSYYNGDKLRDSDEYEFSKKISVSADYSDNYLKDLYDYEEQLESKFILDIIFDFLQKDKVLSKYRIDVTVEVPVAKIKFSKEDINLIFNRVHENLDIANHGINFYSPIYILEAISSISSMEYKKIFDSLDTEVQEILLIELNKKYQFLDGKMHKKRIH</sequence>
<gene>
    <name evidence="3" type="ORF">UFOVP1247_244</name>
    <name evidence="2" type="ORF">UFOVP970_284</name>
</gene>
<feature type="region of interest" description="Disordered" evidence="1">
    <location>
        <begin position="1"/>
        <end position="23"/>
    </location>
</feature>
<organism evidence="2">
    <name type="scientific">uncultured Caudovirales phage</name>
    <dbReference type="NCBI Taxonomy" id="2100421"/>
    <lineage>
        <taxon>Viruses</taxon>
        <taxon>Duplodnaviria</taxon>
        <taxon>Heunggongvirae</taxon>
        <taxon>Uroviricota</taxon>
        <taxon>Caudoviricetes</taxon>
        <taxon>Peduoviridae</taxon>
        <taxon>Maltschvirus</taxon>
        <taxon>Maltschvirus maltsch</taxon>
    </lineage>
</organism>